<evidence type="ECO:0000256" key="4">
    <source>
        <dbReference type="ARBA" id="ARBA00022692"/>
    </source>
</evidence>
<keyword evidence="6 8" id="KW-0472">Membrane</keyword>
<dbReference type="OrthoDB" id="9766643at2"/>
<organism evidence="10 11">
    <name type="scientific">Desulfuromonas thiophila</name>
    <dbReference type="NCBI Taxonomy" id="57664"/>
    <lineage>
        <taxon>Bacteria</taxon>
        <taxon>Pseudomonadati</taxon>
        <taxon>Thermodesulfobacteriota</taxon>
        <taxon>Desulfuromonadia</taxon>
        <taxon>Desulfuromonadales</taxon>
        <taxon>Desulfuromonadaceae</taxon>
        <taxon>Desulfuromonas</taxon>
    </lineage>
</organism>
<comment type="subcellular location">
    <subcellularLocation>
        <location evidence="1 8">Cell outer membrane</location>
        <topology evidence="1 8">Multi-pass membrane protein</topology>
    </subcellularLocation>
</comment>
<protein>
    <submittedName>
        <fullName evidence="10">Outer membrane receptor proteins, mostly Fe transport</fullName>
    </submittedName>
</protein>
<dbReference type="Proteomes" id="UP000243205">
    <property type="component" value="Unassembled WGS sequence"/>
</dbReference>
<keyword evidence="3 8" id="KW-1134">Transmembrane beta strand</keyword>
<evidence type="ECO:0000256" key="2">
    <source>
        <dbReference type="ARBA" id="ARBA00022448"/>
    </source>
</evidence>
<dbReference type="PANTHER" id="PTHR30069">
    <property type="entry name" value="TONB-DEPENDENT OUTER MEMBRANE RECEPTOR"/>
    <property type="match status" value="1"/>
</dbReference>
<keyword evidence="10" id="KW-0675">Receptor</keyword>
<dbReference type="PROSITE" id="PS52016">
    <property type="entry name" value="TONB_DEPENDENT_REC_3"/>
    <property type="match status" value="1"/>
</dbReference>
<dbReference type="STRING" id="57664.SAMN05661003_12113"/>
<evidence type="ECO:0000256" key="9">
    <source>
        <dbReference type="SAM" id="SignalP"/>
    </source>
</evidence>
<dbReference type="EMBL" id="FNAQ01000021">
    <property type="protein sequence ID" value="SDE63887.1"/>
    <property type="molecule type" value="Genomic_DNA"/>
</dbReference>
<name>A0A1G7EJX9_9BACT</name>
<keyword evidence="7 8" id="KW-0998">Cell outer membrane</keyword>
<keyword evidence="2 8" id="KW-0813">Transport</keyword>
<evidence type="ECO:0000313" key="10">
    <source>
        <dbReference type="EMBL" id="SDE63887.1"/>
    </source>
</evidence>
<evidence type="ECO:0000313" key="11">
    <source>
        <dbReference type="Proteomes" id="UP000243205"/>
    </source>
</evidence>
<dbReference type="GO" id="GO:0044718">
    <property type="term" value="P:siderophore transmembrane transport"/>
    <property type="evidence" value="ECO:0007669"/>
    <property type="project" value="TreeGrafter"/>
</dbReference>
<evidence type="ECO:0000256" key="1">
    <source>
        <dbReference type="ARBA" id="ARBA00004571"/>
    </source>
</evidence>
<keyword evidence="11" id="KW-1185">Reference proteome</keyword>
<dbReference type="RefSeq" id="WP_092080391.1">
    <property type="nucleotide sequence ID" value="NZ_FNAQ01000021.1"/>
</dbReference>
<dbReference type="SUPFAM" id="SSF56935">
    <property type="entry name" value="Porins"/>
    <property type="match status" value="1"/>
</dbReference>
<gene>
    <name evidence="10" type="ORF">SAMN05661003_12113</name>
</gene>
<accession>A0A1G7EJX9</accession>
<dbReference type="InterPro" id="IPR039426">
    <property type="entry name" value="TonB-dep_rcpt-like"/>
</dbReference>
<dbReference type="PANTHER" id="PTHR30069:SF29">
    <property type="entry name" value="HEMOGLOBIN AND HEMOGLOBIN-HAPTOGLOBIN-BINDING PROTEIN 1-RELATED"/>
    <property type="match status" value="1"/>
</dbReference>
<keyword evidence="4 8" id="KW-0812">Transmembrane</keyword>
<proteinExistence type="inferred from homology"/>
<dbReference type="GO" id="GO:0015344">
    <property type="term" value="F:siderophore uptake transmembrane transporter activity"/>
    <property type="evidence" value="ECO:0007669"/>
    <property type="project" value="TreeGrafter"/>
</dbReference>
<evidence type="ECO:0000256" key="5">
    <source>
        <dbReference type="ARBA" id="ARBA00022729"/>
    </source>
</evidence>
<keyword evidence="5 9" id="KW-0732">Signal</keyword>
<evidence type="ECO:0000256" key="8">
    <source>
        <dbReference type="PROSITE-ProRule" id="PRU01360"/>
    </source>
</evidence>
<dbReference type="Gene3D" id="2.40.170.20">
    <property type="entry name" value="TonB-dependent receptor, beta-barrel domain"/>
    <property type="match status" value="1"/>
</dbReference>
<feature type="chain" id="PRO_5017205439" evidence="9">
    <location>
        <begin position="23"/>
        <end position="800"/>
    </location>
</feature>
<dbReference type="GO" id="GO:0009279">
    <property type="term" value="C:cell outer membrane"/>
    <property type="evidence" value="ECO:0007669"/>
    <property type="project" value="UniProtKB-SubCell"/>
</dbReference>
<sequence length="800" mass="90720">MPAILCLLLTTLLLATAAGASADQILQEMLVRDRPEQRSAGTTALTAEELALLPAPDQSITALLRLLPGVQLAEDAYTANNGGEILPPEISISGGRVYDNRFLIDGLGNDSLLDPLAGAVDDESAVPGHSQELFLDRALLGNLTLYRSNVPARYSGFTGGVVEVETRDPGQVFAAELNYRTTRSSWTEFHVEAAEREDFEHSTSADQQPDFTRHNARLLLDLPLGPRSGVLLSYGQQYSRIPLYLLEETQNQYRRQENLFVKYRLQPHEGTELSLTGLWTPYQGHYFLKDTRNSGFDIEGGGLALNARLKQRLRLAEVEVQLGFKRSENSRRAPADFYAWALTPSKDWGTLVGGKISKEGGYGDIEQLQDSLSLALHSQFVPWQFAGFAHHFSTGLRLEQAQASYERTEPHRYYYYRADTGLVCPESSVECLAGEQFVYYRKDYAVDEADADIGLLELYLEDRLERGRWTLRPGLNYSYNDLTGNNDYAGRLALFYDLFGDRSTLLSGGINRYYGKTLLTYALREEIAPYDRWNRSTKLTAAGTPVPWPASPPERVVTASRLASLETPRVDEWTLGLEQELLGGLLCLAYIDRNGEDLLGMTQLDKDDSNTIYSEWNNNGESRHREVTLSWQRQWARHYLLLDATWQDSEASNEDYDDLLRLEELEELVWYNGQVTQRIGLPRSDYNREWSANLIYRVELPAHFSFTNTTRYRSGYNAIVDSGDNYELPDGSKIDIYQERSLPSATLFDWALQWHSPLVAHQRLTLTLELFNVFNKKVYTAQTGVYQPGRQLWVEVNWAF</sequence>
<evidence type="ECO:0000256" key="7">
    <source>
        <dbReference type="ARBA" id="ARBA00023237"/>
    </source>
</evidence>
<reference evidence="11" key="1">
    <citation type="submission" date="2016-10" db="EMBL/GenBank/DDBJ databases">
        <authorList>
            <person name="Varghese N."/>
            <person name="Submissions S."/>
        </authorList>
    </citation>
    <scope>NUCLEOTIDE SEQUENCE [LARGE SCALE GENOMIC DNA]</scope>
    <source>
        <strain evidence="11">DSM 8987</strain>
    </source>
</reference>
<evidence type="ECO:0000256" key="6">
    <source>
        <dbReference type="ARBA" id="ARBA00023136"/>
    </source>
</evidence>
<comment type="similarity">
    <text evidence="8">Belongs to the TonB-dependent receptor family.</text>
</comment>
<feature type="signal peptide" evidence="9">
    <location>
        <begin position="1"/>
        <end position="22"/>
    </location>
</feature>
<dbReference type="AlphaFoldDB" id="A0A1G7EJX9"/>
<evidence type="ECO:0000256" key="3">
    <source>
        <dbReference type="ARBA" id="ARBA00022452"/>
    </source>
</evidence>
<dbReference type="InterPro" id="IPR036942">
    <property type="entry name" value="Beta-barrel_TonB_sf"/>
</dbReference>